<evidence type="ECO:0000256" key="2">
    <source>
        <dbReference type="SAM" id="Phobius"/>
    </source>
</evidence>
<dbReference type="OrthoDB" id="3791536at2759"/>
<feature type="transmembrane region" description="Helical" evidence="2">
    <location>
        <begin position="269"/>
        <end position="294"/>
    </location>
</feature>
<accession>A0A7C8I6C2</accession>
<keyword evidence="2" id="KW-1133">Transmembrane helix</keyword>
<evidence type="ECO:0000256" key="1">
    <source>
        <dbReference type="SAM" id="MobiDB-lite"/>
    </source>
</evidence>
<comment type="caution">
    <text evidence="4">The sequence shown here is derived from an EMBL/GenBank/DDBJ whole genome shotgun (WGS) entry which is preliminary data.</text>
</comment>
<gene>
    <name evidence="4" type="ORF">BDV95DRAFT_623790</name>
</gene>
<keyword evidence="2" id="KW-0812">Transmembrane</keyword>
<feature type="region of interest" description="Disordered" evidence="1">
    <location>
        <begin position="305"/>
        <end position="328"/>
    </location>
</feature>
<dbReference type="EMBL" id="JAADJZ010000033">
    <property type="protein sequence ID" value="KAF2865507.1"/>
    <property type="molecule type" value="Genomic_DNA"/>
</dbReference>
<feature type="chain" id="PRO_5028976127" evidence="3">
    <location>
        <begin position="21"/>
        <end position="350"/>
    </location>
</feature>
<feature type="signal peptide" evidence="3">
    <location>
        <begin position="1"/>
        <end position="20"/>
    </location>
</feature>
<organism evidence="4 5">
    <name type="scientific">Massariosphaeria phaeospora</name>
    <dbReference type="NCBI Taxonomy" id="100035"/>
    <lineage>
        <taxon>Eukaryota</taxon>
        <taxon>Fungi</taxon>
        <taxon>Dikarya</taxon>
        <taxon>Ascomycota</taxon>
        <taxon>Pezizomycotina</taxon>
        <taxon>Dothideomycetes</taxon>
        <taxon>Pleosporomycetidae</taxon>
        <taxon>Pleosporales</taxon>
        <taxon>Pleosporales incertae sedis</taxon>
        <taxon>Massariosphaeria</taxon>
    </lineage>
</organism>
<keyword evidence="2" id="KW-0472">Membrane</keyword>
<proteinExistence type="predicted"/>
<sequence>MILRAPLLLIAALVAPLCTADIAPEITTVAEGYSYIAKLPCLGCPFLFQDTSQGSNGPWTERKDHNALLFNITLPYANPTTIYINSAPIPLTTSPHSLSHSLPTIHAPQTLSDLSPADLSTLLSSTPHLFETTASHETSSAPSFGLSYRLSLRRIHPWPTALLFHLDITDLHSALLSPPLSHPATDAAQQMLELVLLQRPVRSALDPSTPFEIISARLAPRPRPRNPTSSAFQHTMRFLDWDAHGRKGTPAHTVAALTASLLAFIDSGVWALLVFVFAVLALFVLVCVFCVLGCGGWREDEYGRAQTGKGASRRKGGDVESGRGSGRGKFLSAEDLGLARARVVGVGKSD</sequence>
<evidence type="ECO:0000313" key="4">
    <source>
        <dbReference type="EMBL" id="KAF2865507.1"/>
    </source>
</evidence>
<dbReference type="Proteomes" id="UP000481861">
    <property type="component" value="Unassembled WGS sequence"/>
</dbReference>
<name>A0A7C8I6C2_9PLEO</name>
<reference evidence="4 5" key="1">
    <citation type="submission" date="2020-01" db="EMBL/GenBank/DDBJ databases">
        <authorList>
            <consortium name="DOE Joint Genome Institute"/>
            <person name="Haridas S."/>
            <person name="Albert R."/>
            <person name="Binder M."/>
            <person name="Bloem J."/>
            <person name="Labutti K."/>
            <person name="Salamov A."/>
            <person name="Andreopoulos B."/>
            <person name="Baker S.E."/>
            <person name="Barry K."/>
            <person name="Bills G."/>
            <person name="Bluhm B.H."/>
            <person name="Cannon C."/>
            <person name="Castanera R."/>
            <person name="Culley D.E."/>
            <person name="Daum C."/>
            <person name="Ezra D."/>
            <person name="Gonzalez J.B."/>
            <person name="Henrissat B."/>
            <person name="Kuo A."/>
            <person name="Liang C."/>
            <person name="Lipzen A."/>
            <person name="Lutzoni F."/>
            <person name="Magnuson J."/>
            <person name="Mondo S."/>
            <person name="Nolan M."/>
            <person name="Ohm R."/>
            <person name="Pangilinan J."/>
            <person name="Park H.-J.H."/>
            <person name="Ramirez L."/>
            <person name="Alfaro M."/>
            <person name="Sun H."/>
            <person name="Tritt A."/>
            <person name="Yoshinaga Y."/>
            <person name="Zwiers L.-H.L."/>
            <person name="Turgeon B.G."/>
            <person name="Goodwin S.B."/>
            <person name="Spatafora J.W."/>
            <person name="Crous P.W."/>
            <person name="Grigoriev I.V."/>
        </authorList>
    </citation>
    <scope>NUCLEOTIDE SEQUENCE [LARGE SCALE GENOMIC DNA]</scope>
    <source>
        <strain evidence="4 5">CBS 611.86</strain>
    </source>
</reference>
<evidence type="ECO:0000256" key="3">
    <source>
        <dbReference type="SAM" id="SignalP"/>
    </source>
</evidence>
<dbReference type="AlphaFoldDB" id="A0A7C8I6C2"/>
<keyword evidence="5" id="KW-1185">Reference proteome</keyword>
<protein>
    <submittedName>
        <fullName evidence="4">Uncharacterized protein</fullName>
    </submittedName>
</protein>
<evidence type="ECO:0000313" key="5">
    <source>
        <dbReference type="Proteomes" id="UP000481861"/>
    </source>
</evidence>
<keyword evidence="3" id="KW-0732">Signal</keyword>